<dbReference type="Pfam" id="PF00172">
    <property type="entry name" value="Zn_clus"/>
    <property type="match status" value="1"/>
</dbReference>
<dbReference type="CDD" id="cd00067">
    <property type="entry name" value="GAL4"/>
    <property type="match status" value="1"/>
</dbReference>
<dbReference type="GO" id="GO:0000981">
    <property type="term" value="F:DNA-binding transcription factor activity, RNA polymerase II-specific"/>
    <property type="evidence" value="ECO:0007669"/>
    <property type="project" value="InterPro"/>
</dbReference>
<dbReference type="InterPro" id="IPR001138">
    <property type="entry name" value="Zn2Cys6_DnaBD"/>
</dbReference>
<proteinExistence type="predicted"/>
<dbReference type="GO" id="GO:0006351">
    <property type="term" value="P:DNA-templated transcription"/>
    <property type="evidence" value="ECO:0007669"/>
    <property type="project" value="InterPro"/>
</dbReference>
<feature type="compositionally biased region" description="Polar residues" evidence="4">
    <location>
        <begin position="877"/>
        <end position="894"/>
    </location>
</feature>
<evidence type="ECO:0000256" key="3">
    <source>
        <dbReference type="ARBA" id="ARBA00023242"/>
    </source>
</evidence>
<keyword evidence="6" id="KW-0238">DNA-binding</keyword>
<dbReference type="PANTHER" id="PTHR31001:SF81">
    <property type="entry name" value="ZN(II)2CYS6 TRANSCRIPTION FACTOR"/>
    <property type="match status" value="1"/>
</dbReference>
<organism evidence="6 7">
    <name type="scientific">Lasallia pustulata</name>
    <dbReference type="NCBI Taxonomy" id="136370"/>
    <lineage>
        <taxon>Eukaryota</taxon>
        <taxon>Fungi</taxon>
        <taxon>Dikarya</taxon>
        <taxon>Ascomycota</taxon>
        <taxon>Pezizomycotina</taxon>
        <taxon>Lecanoromycetes</taxon>
        <taxon>OSLEUM clade</taxon>
        <taxon>Umbilicariomycetidae</taxon>
        <taxon>Umbilicariales</taxon>
        <taxon>Umbilicariaceae</taxon>
        <taxon>Lasallia</taxon>
    </lineage>
</organism>
<dbReference type="PROSITE" id="PS50048">
    <property type="entry name" value="ZN2_CY6_FUNGAL_2"/>
    <property type="match status" value="1"/>
</dbReference>
<dbReference type="SMART" id="SM00066">
    <property type="entry name" value="GAL4"/>
    <property type="match status" value="1"/>
</dbReference>
<dbReference type="SUPFAM" id="SSF57701">
    <property type="entry name" value="Zn2/Cys6 DNA-binding domain"/>
    <property type="match status" value="1"/>
</dbReference>
<reference evidence="7" key="1">
    <citation type="submission" date="2017-03" db="EMBL/GenBank/DDBJ databases">
        <authorList>
            <person name="Sharma R."/>
            <person name="Thines M."/>
        </authorList>
    </citation>
    <scope>NUCLEOTIDE SEQUENCE [LARGE SCALE GENOMIC DNA]</scope>
</reference>
<sequence>MDANISAASTDDPMVGSSHVPLAAPPTREKSKRPQLSCNPCRNRKVRCDRIQPCTACSMHQIAECCQYDLSEAERQPILQAEALKERDREIARLRNQVVILGGQPIKVESPIDEQAGRASIAPPKVPPKPANISQRRFHDGSAEASLYFGTPGIANVIEEFANLSVQPQAANLTHHVPRGTDIFAFQMATSYPFPTMWDARAQMEPLVETLPSDALIFVYLDEFQRRAQSCSFPHVPEECTKAEVQRFLADRHHNASVNPDMLALLFTTIAQGLQNGCYDMYGGEWVRGAMAMECEKSDVYIAAAMQCLRLGAFMNRPSLLAIETLVMIGPYLTNSGKFLDAWALFGLTIRLAQSIGLHRDPSQLNPPPPLAQVAVRKNLWWWMLHMDQQYSMTLGRPLGISSMGDCPAPVPLQQDPVIQSLSNYISQFTILARQIMSAGHLTNAQIDSFSDQLLALRDSLPDAIRFDASWLDEEKPIPQWPLEAQAAVFYGKTHNFLILLNRQRIENERRGSTDSAADISAQDDAENVPRGRERVLQSCRALLEAFDFFGTRVREAMICWTMGQQAFNAAMILTLAVIESGDTTDLPIIERAYAHFMEMNLLSIHKLAGVACEKLAALMKQVHDGAPALKEGVMGQQGMILLEDPGLQGFVPGGFSPLAFKMAGGEIERGNTGTGWSATTVPGTPARGGTGQGNSGNALPANAAPDVAAGRDVEHGINGTGWPANNTPDIANAAVRSNSIAPFAQNLIQRNDVEHGIIGNGRPANTAPVVANANARSNNAAHFAKRLTQRKEKKAAGLKPKVPVKKPALTAQRPSALARSATNNPLVASHAIKMTRGSSSGSGPPNESLTSTYQVHISRAPSSNSAPTSAVLPPNYSAQMTRPQSSHSVPSRSLLTSDYSDPNLNVGFALQGPKQVFDAFETTSRSGLFHQQPAFSDVFGSMPPASTDMPPNMCGVMPAFDATNQYAPQPGPPSYATANAHSSEQMSYSSDFNYQGGQMAYSRQDNDEGMEPWENTRMEGWY</sequence>
<accession>A0A1W5CSZ9</accession>
<dbReference type="EMBL" id="FWEW01000160">
    <property type="protein sequence ID" value="SLM33912.1"/>
    <property type="molecule type" value="Genomic_DNA"/>
</dbReference>
<evidence type="ECO:0000313" key="7">
    <source>
        <dbReference type="Proteomes" id="UP000192927"/>
    </source>
</evidence>
<feature type="region of interest" description="Disordered" evidence="4">
    <location>
        <begin position="671"/>
        <end position="704"/>
    </location>
</feature>
<keyword evidence="2" id="KW-0479">Metal-binding</keyword>
<dbReference type="PROSITE" id="PS00463">
    <property type="entry name" value="ZN2_CY6_FUNGAL_1"/>
    <property type="match status" value="1"/>
</dbReference>
<dbReference type="SMART" id="SM00906">
    <property type="entry name" value="Fungal_trans"/>
    <property type="match status" value="1"/>
</dbReference>
<feature type="compositionally biased region" description="Polar residues" evidence="4">
    <location>
        <begin position="858"/>
        <end position="869"/>
    </location>
</feature>
<evidence type="ECO:0000259" key="5">
    <source>
        <dbReference type="PROSITE" id="PS50048"/>
    </source>
</evidence>
<feature type="region of interest" description="Disordered" evidence="4">
    <location>
        <begin position="858"/>
        <end position="894"/>
    </location>
</feature>
<protein>
    <submittedName>
        <fullName evidence="6">Zn(2)-C6 fungal-type DNA-binding domain</fullName>
    </submittedName>
</protein>
<comment type="subcellular location">
    <subcellularLocation>
        <location evidence="1">Nucleus</location>
    </subcellularLocation>
</comment>
<evidence type="ECO:0000256" key="1">
    <source>
        <dbReference type="ARBA" id="ARBA00004123"/>
    </source>
</evidence>
<evidence type="ECO:0000256" key="4">
    <source>
        <dbReference type="SAM" id="MobiDB-lite"/>
    </source>
</evidence>
<evidence type="ECO:0000313" key="6">
    <source>
        <dbReference type="EMBL" id="SLM33912.1"/>
    </source>
</evidence>
<dbReference type="AlphaFoldDB" id="A0A1W5CSZ9"/>
<evidence type="ECO:0000256" key="2">
    <source>
        <dbReference type="ARBA" id="ARBA00022723"/>
    </source>
</evidence>
<dbReference type="GO" id="GO:0008270">
    <property type="term" value="F:zinc ion binding"/>
    <property type="evidence" value="ECO:0007669"/>
    <property type="project" value="InterPro"/>
</dbReference>
<dbReference type="InterPro" id="IPR036864">
    <property type="entry name" value="Zn2-C6_fun-type_DNA-bd_sf"/>
</dbReference>
<dbReference type="CDD" id="cd12148">
    <property type="entry name" value="fungal_TF_MHR"/>
    <property type="match status" value="1"/>
</dbReference>
<dbReference type="GO" id="GO:0003677">
    <property type="term" value="F:DNA binding"/>
    <property type="evidence" value="ECO:0007669"/>
    <property type="project" value="UniProtKB-KW"/>
</dbReference>
<dbReference type="GO" id="GO:0005634">
    <property type="term" value="C:nucleus"/>
    <property type="evidence" value="ECO:0007669"/>
    <property type="project" value="UniProtKB-SubCell"/>
</dbReference>
<dbReference type="Gene3D" id="4.10.240.10">
    <property type="entry name" value="Zn(2)-C6 fungal-type DNA-binding domain"/>
    <property type="match status" value="1"/>
</dbReference>
<feature type="region of interest" description="Disordered" evidence="4">
    <location>
        <begin position="1003"/>
        <end position="1023"/>
    </location>
</feature>
<dbReference type="PANTHER" id="PTHR31001">
    <property type="entry name" value="UNCHARACTERIZED TRANSCRIPTIONAL REGULATORY PROTEIN"/>
    <property type="match status" value="1"/>
</dbReference>
<dbReference type="InterPro" id="IPR050613">
    <property type="entry name" value="Sec_Metabolite_Reg"/>
</dbReference>
<dbReference type="Pfam" id="PF04082">
    <property type="entry name" value="Fungal_trans"/>
    <property type="match status" value="1"/>
</dbReference>
<keyword evidence="3" id="KW-0539">Nucleus</keyword>
<feature type="domain" description="Zn(2)-C6 fungal-type" evidence="5">
    <location>
        <begin position="37"/>
        <end position="68"/>
    </location>
</feature>
<dbReference type="InterPro" id="IPR007219">
    <property type="entry name" value="XnlR_reg_dom"/>
</dbReference>
<dbReference type="Proteomes" id="UP000192927">
    <property type="component" value="Unassembled WGS sequence"/>
</dbReference>
<keyword evidence="7" id="KW-1185">Reference proteome</keyword>
<feature type="region of interest" description="Disordered" evidence="4">
    <location>
        <begin position="1"/>
        <end position="36"/>
    </location>
</feature>
<name>A0A1W5CSZ9_9LECA</name>